<feature type="transmembrane region" description="Helical" evidence="9">
    <location>
        <begin position="299"/>
        <end position="323"/>
    </location>
</feature>
<proteinExistence type="predicted"/>
<dbReference type="Pfam" id="PF00876">
    <property type="entry name" value="Innexin"/>
    <property type="match status" value="1"/>
</dbReference>
<comment type="caution">
    <text evidence="10">The sequence shown here is derived from an EMBL/GenBank/DDBJ whole genome shotgun (WGS) entry which is preliminary data.</text>
</comment>
<dbReference type="AlphaFoldDB" id="A0AAV2HMU8"/>
<feature type="transmembrane region" description="Helical" evidence="9">
    <location>
        <begin position="20"/>
        <end position="38"/>
    </location>
</feature>
<keyword evidence="11" id="KW-1185">Reference proteome</keyword>
<evidence type="ECO:0000256" key="1">
    <source>
        <dbReference type="ARBA" id="ARBA00004651"/>
    </source>
</evidence>
<dbReference type="InterPro" id="IPR000990">
    <property type="entry name" value="Innexin"/>
</dbReference>
<evidence type="ECO:0000256" key="2">
    <source>
        <dbReference type="ARBA" id="ARBA00022448"/>
    </source>
</evidence>
<evidence type="ECO:0000256" key="9">
    <source>
        <dbReference type="SAM" id="Phobius"/>
    </source>
</evidence>
<gene>
    <name evidence="10" type="ORF">GSLYS_00009345001</name>
</gene>
<name>A0AAV2HMU8_LYMST</name>
<evidence type="ECO:0008006" key="12">
    <source>
        <dbReference type="Google" id="ProtNLM"/>
    </source>
</evidence>
<accession>A0AAV2HMU8</accession>
<evidence type="ECO:0000256" key="8">
    <source>
        <dbReference type="ARBA" id="ARBA00023303"/>
    </source>
</evidence>
<feature type="transmembrane region" description="Helical" evidence="9">
    <location>
        <begin position="204"/>
        <end position="229"/>
    </location>
</feature>
<keyword evidence="2" id="KW-0813">Transport</keyword>
<dbReference type="GO" id="GO:0034220">
    <property type="term" value="P:monoatomic ion transmembrane transport"/>
    <property type="evidence" value="ECO:0007669"/>
    <property type="project" value="UniProtKB-KW"/>
</dbReference>
<reference evidence="10 11" key="1">
    <citation type="submission" date="2024-04" db="EMBL/GenBank/DDBJ databases">
        <authorList>
            <consortium name="Genoscope - CEA"/>
            <person name="William W."/>
        </authorList>
    </citation>
    <scope>NUCLEOTIDE SEQUENCE [LARGE SCALE GENOMIC DNA]</scope>
</reference>
<evidence type="ECO:0000313" key="10">
    <source>
        <dbReference type="EMBL" id="CAL1535385.1"/>
    </source>
</evidence>
<dbReference type="PANTHER" id="PTHR11893">
    <property type="entry name" value="INNEXIN"/>
    <property type="match status" value="1"/>
</dbReference>
<evidence type="ECO:0000256" key="6">
    <source>
        <dbReference type="ARBA" id="ARBA00023065"/>
    </source>
</evidence>
<keyword evidence="7 9" id="KW-0472">Membrane</keyword>
<evidence type="ECO:0000256" key="4">
    <source>
        <dbReference type="ARBA" id="ARBA00022692"/>
    </source>
</evidence>
<dbReference type="EMBL" id="CAXITT010000200">
    <property type="protein sequence ID" value="CAL1535385.1"/>
    <property type="molecule type" value="Genomic_DNA"/>
</dbReference>
<dbReference type="PANTHER" id="PTHR11893:SF36">
    <property type="entry name" value="INNEXIN-5"/>
    <property type="match status" value="1"/>
</dbReference>
<evidence type="ECO:0000256" key="5">
    <source>
        <dbReference type="ARBA" id="ARBA00022989"/>
    </source>
</evidence>
<evidence type="ECO:0000313" key="11">
    <source>
        <dbReference type="Proteomes" id="UP001497497"/>
    </source>
</evidence>
<keyword evidence="4 9" id="KW-0812">Transmembrane</keyword>
<feature type="transmembrane region" description="Helical" evidence="9">
    <location>
        <begin position="125"/>
        <end position="146"/>
    </location>
</feature>
<evidence type="ECO:0000256" key="7">
    <source>
        <dbReference type="ARBA" id="ARBA00023136"/>
    </source>
</evidence>
<dbReference type="Proteomes" id="UP001497497">
    <property type="component" value="Unassembled WGS sequence"/>
</dbReference>
<organism evidence="10 11">
    <name type="scientific">Lymnaea stagnalis</name>
    <name type="common">Great pond snail</name>
    <name type="synonym">Helix stagnalis</name>
    <dbReference type="NCBI Taxonomy" id="6523"/>
    <lineage>
        <taxon>Eukaryota</taxon>
        <taxon>Metazoa</taxon>
        <taxon>Spiralia</taxon>
        <taxon>Lophotrochozoa</taxon>
        <taxon>Mollusca</taxon>
        <taxon>Gastropoda</taxon>
        <taxon>Heterobranchia</taxon>
        <taxon>Euthyneura</taxon>
        <taxon>Panpulmonata</taxon>
        <taxon>Hygrophila</taxon>
        <taxon>Lymnaeoidea</taxon>
        <taxon>Lymnaeidae</taxon>
        <taxon>Lymnaea</taxon>
    </lineage>
</organism>
<keyword evidence="8" id="KW-0407">Ion channel</keyword>
<dbReference type="GO" id="GO:0005886">
    <property type="term" value="C:plasma membrane"/>
    <property type="evidence" value="ECO:0007669"/>
    <property type="project" value="UniProtKB-SubCell"/>
</dbReference>
<keyword evidence="3" id="KW-1003">Cell membrane</keyword>
<comment type="subcellular location">
    <subcellularLocation>
        <location evidence="1">Cell membrane</location>
        <topology evidence="1">Multi-pass membrane protein</topology>
    </subcellularLocation>
</comment>
<sequence>MVFFRKSLSEDFVDRYNHTWFFWSLLVLSVVTWLLPLSPTLHPIKTSGLQREYSAHCWCPSEFTNAHRAYTETICGTAFNRKLRNEPQSGDVQLQMASDPDLDILHTEAVANETIHLAPGVESDVYLEFFLFVKTPLMLFLFALCLKLPHYSWLQFASSYGGDLSKVLESSIQRTAGQDAESRRRTLQGILGAFSKSNPKWSAALWYLIFKGFMCIIAVGVVIKISFYLSPELEQLELLNSVLKAEHKTDLTNDILLCGFSIRSMGKIHRYTVQCGLDRVTPGISSGAAADIPLGLYKALYSALMFAFCALTVVNVLSLITWLSKLFRHRAARGLKLSLDGQLLVTLAHDNIEPLAGQELVETFGSLPTKAEENQVV</sequence>
<evidence type="ECO:0000256" key="3">
    <source>
        <dbReference type="ARBA" id="ARBA00022475"/>
    </source>
</evidence>
<protein>
    <recommendedName>
        <fullName evidence="12">Innexin</fullName>
    </recommendedName>
</protein>
<keyword evidence="6" id="KW-0406">Ion transport</keyword>
<keyword evidence="5 9" id="KW-1133">Transmembrane helix</keyword>